<evidence type="ECO:0000259" key="18">
    <source>
        <dbReference type="Pfam" id="PF00361"/>
    </source>
</evidence>
<dbReference type="GO" id="GO:0008137">
    <property type="term" value="F:NADH dehydrogenase (ubiquinone) activity"/>
    <property type="evidence" value="ECO:0007669"/>
    <property type="project" value="UniProtKB-EC"/>
</dbReference>
<dbReference type="EC" id="7.1.1.2" evidence="3 17"/>
<dbReference type="GO" id="GO:0005743">
    <property type="term" value="C:mitochondrial inner membrane"/>
    <property type="evidence" value="ECO:0007669"/>
    <property type="project" value="UniProtKB-SubCell"/>
</dbReference>
<reference evidence="21" key="1">
    <citation type="submission" date="2016-10" db="EMBL/GenBank/DDBJ databases">
        <authorList>
            <person name="Cai Z."/>
        </authorList>
    </citation>
    <scope>NUCLEOTIDE SEQUENCE</scope>
</reference>
<keyword evidence="13 17" id="KW-0830">Ubiquinone</keyword>
<feature type="transmembrane region" description="Helical" evidence="17">
    <location>
        <begin position="463"/>
        <end position="481"/>
    </location>
</feature>
<keyword evidence="15 17" id="KW-0472">Membrane</keyword>
<evidence type="ECO:0000256" key="2">
    <source>
        <dbReference type="ARBA" id="ARBA00004448"/>
    </source>
</evidence>
<dbReference type="RefSeq" id="YP_009477604.1">
    <property type="nucleotide sequence ID" value="NC_037467.1"/>
</dbReference>
<feature type="domain" description="NADH-Ubiquinone oxidoreductase (complex I) chain 5 N-terminal" evidence="19">
    <location>
        <begin position="43"/>
        <end position="85"/>
    </location>
</feature>
<evidence type="ECO:0000259" key="19">
    <source>
        <dbReference type="Pfam" id="PF00662"/>
    </source>
</evidence>
<dbReference type="InterPro" id="IPR003945">
    <property type="entry name" value="NU5C-like"/>
</dbReference>
<gene>
    <name evidence="21" type="primary">ND5</name>
</gene>
<comment type="function">
    <text evidence="1">Core subunit of the mitochondrial membrane respiratory chain NADH dehydrogenase (Complex I) that is believed to belong to the minimal assembly required for catalysis. Complex I functions in the transfer of electrons from NADH to the respiratory chain. The immediate electron acceptor for the enzyme is believed to be ubiquinone.</text>
</comment>
<feature type="domain" description="NADH dehydrogenase subunit 5 C-terminal" evidence="20">
    <location>
        <begin position="394"/>
        <end position="570"/>
    </location>
</feature>
<evidence type="ECO:0000256" key="7">
    <source>
        <dbReference type="ARBA" id="ARBA00022692"/>
    </source>
</evidence>
<evidence type="ECO:0000256" key="12">
    <source>
        <dbReference type="ARBA" id="ARBA00023027"/>
    </source>
</evidence>
<proteinExistence type="inferred from homology"/>
<evidence type="ECO:0000256" key="9">
    <source>
        <dbReference type="ARBA" id="ARBA00022967"/>
    </source>
</evidence>
<feature type="domain" description="NADH:quinone oxidoreductase/Mrp antiporter transmembrane" evidence="18">
    <location>
        <begin position="108"/>
        <end position="383"/>
    </location>
</feature>
<feature type="transmembrane region" description="Helical" evidence="17">
    <location>
        <begin position="12"/>
        <end position="38"/>
    </location>
</feature>
<evidence type="ECO:0000313" key="21">
    <source>
        <dbReference type="EMBL" id="ASC43042.1"/>
    </source>
</evidence>
<evidence type="ECO:0000256" key="17">
    <source>
        <dbReference type="RuleBase" id="RU003404"/>
    </source>
</evidence>
<dbReference type="PANTHER" id="PTHR42829">
    <property type="entry name" value="NADH-UBIQUINONE OXIDOREDUCTASE CHAIN 5"/>
    <property type="match status" value="1"/>
</dbReference>
<keyword evidence="7 17" id="KW-0812">Transmembrane</keyword>
<keyword evidence="8" id="KW-0999">Mitochondrion inner membrane</keyword>
<evidence type="ECO:0000256" key="5">
    <source>
        <dbReference type="ARBA" id="ARBA00022448"/>
    </source>
</evidence>
<evidence type="ECO:0000256" key="14">
    <source>
        <dbReference type="ARBA" id="ARBA00023128"/>
    </source>
</evidence>
<comment type="function">
    <text evidence="17">Core subunit of the mitochondrial membrane respiratory chain NADH dehydrogenase (Complex I) which catalyzes electron transfer from NADH through the respiratory chain, using ubiquinone as an electron acceptor. Essential for the catalytic activity and assembly of complex I.</text>
</comment>
<comment type="similarity">
    <text evidence="17">Belongs to the complex I subunit 5 family.</text>
</comment>
<evidence type="ECO:0000256" key="3">
    <source>
        <dbReference type="ARBA" id="ARBA00012944"/>
    </source>
</evidence>
<keyword evidence="11 17" id="KW-1133">Transmembrane helix</keyword>
<feature type="transmembrane region" description="Helical" evidence="17">
    <location>
        <begin position="379"/>
        <end position="396"/>
    </location>
</feature>
<feature type="transmembrane region" description="Helical" evidence="17">
    <location>
        <begin position="278"/>
        <end position="303"/>
    </location>
</feature>
<keyword evidence="10" id="KW-0249">Electron transport</keyword>
<dbReference type="Pfam" id="PF00361">
    <property type="entry name" value="Proton_antipo_M"/>
    <property type="match status" value="1"/>
</dbReference>
<accession>A0A343DSD5</accession>
<evidence type="ECO:0000256" key="4">
    <source>
        <dbReference type="ARBA" id="ARBA00021096"/>
    </source>
</evidence>
<dbReference type="GO" id="GO:0042773">
    <property type="term" value="P:ATP synthesis coupled electron transport"/>
    <property type="evidence" value="ECO:0007669"/>
    <property type="project" value="InterPro"/>
</dbReference>
<comment type="catalytic activity">
    <reaction evidence="16 17">
        <text>a ubiquinone + NADH + 5 H(+)(in) = a ubiquinol + NAD(+) + 4 H(+)(out)</text>
        <dbReference type="Rhea" id="RHEA:29091"/>
        <dbReference type="Rhea" id="RHEA-COMP:9565"/>
        <dbReference type="Rhea" id="RHEA-COMP:9566"/>
        <dbReference type="ChEBI" id="CHEBI:15378"/>
        <dbReference type="ChEBI" id="CHEBI:16389"/>
        <dbReference type="ChEBI" id="CHEBI:17976"/>
        <dbReference type="ChEBI" id="CHEBI:57540"/>
        <dbReference type="ChEBI" id="CHEBI:57945"/>
        <dbReference type="EC" id="7.1.1.2"/>
    </reaction>
</comment>
<dbReference type="Pfam" id="PF00662">
    <property type="entry name" value="Proton_antipo_N"/>
    <property type="match status" value="1"/>
</dbReference>
<sequence>MFLSGNYYKVCSMCLMVLMLLCYSCSLVFFVWDLSAIMDFEFMVYGSASLSLTCYFDWASLLFGGFICLISGSIILYSDEYMEGESFKILFLVLLSLFVFSMLVVVFSLNLISLMLGWDGLGLVSFLLVVFYRNTNAVSSATITALSNRVGDGAILILLGVAGEFGVWKVEDVSLLFEGVAGLLLVVLIVLASITKSAQVPFSAWLPRAMAAPTPVSALVHSSTLVTAGVYLMFRFASLLEESGMSFIILSMGVITMLVASVSASFEHDMKKIIALSTLSQLGFMVISLGLGFSVLAFFHLLMHAVFKALLFMCSGDLIHNSQGAQDVRFMGGSARGQPYTSLLINLCGLSLCGFPFLCGFYSKDAIMEMGFCSEQGSMLMFTILFGVGLSGAYTVRLTQSSMVIPPSRPSFSCLYEPRGFMFMSKLLLPLLVLVSGIIFSGLLFSSRLILSLSCVEKISTMLFTGMGFILGVVSSSYFSWSSSMNIGSYTADLLSSIGHMSSLSGEISADFYKSMSAFGFSVESTSYSVLSGAYMYSNISSMSAAMVLAQRGGLMNFISMAWVLVILLVL</sequence>
<dbReference type="EMBL" id="KY038053">
    <property type="protein sequence ID" value="ASC43042.1"/>
    <property type="molecule type" value="Genomic_DNA"/>
</dbReference>
<comment type="subcellular location">
    <subcellularLocation>
        <location evidence="2">Mitochondrion inner membrane</location>
        <topology evidence="2">Multi-pass membrane protein</topology>
    </subcellularLocation>
</comment>
<feature type="transmembrane region" description="Helical" evidence="17">
    <location>
        <begin position="58"/>
        <end position="77"/>
    </location>
</feature>
<name>A0A343DSD5_9CRUS</name>
<dbReference type="Pfam" id="PF06455">
    <property type="entry name" value="NADH5_C"/>
    <property type="match status" value="1"/>
</dbReference>
<organism evidence="21">
    <name type="scientific">Gyge ovalis</name>
    <dbReference type="NCBI Taxonomy" id="2008693"/>
    <lineage>
        <taxon>Eukaryota</taxon>
        <taxon>Metazoa</taxon>
        <taxon>Ecdysozoa</taxon>
        <taxon>Arthropoda</taxon>
        <taxon>Crustacea</taxon>
        <taxon>Multicrustacea</taxon>
        <taxon>Malacostraca</taxon>
        <taxon>Eumalacostraca</taxon>
        <taxon>Peracarida</taxon>
        <taxon>Isopoda</taxon>
        <taxon>Epicaridea</taxon>
        <taxon>Bopyridoidea</taxon>
        <taxon>Bopyridae</taxon>
        <taxon>Gyge</taxon>
    </lineage>
</organism>
<keyword evidence="12 17" id="KW-0520">NAD</keyword>
<evidence type="ECO:0000256" key="8">
    <source>
        <dbReference type="ARBA" id="ARBA00022792"/>
    </source>
</evidence>
<dbReference type="InterPro" id="IPR001750">
    <property type="entry name" value="ND/Mrp_TM"/>
</dbReference>
<dbReference type="PRINTS" id="PR01434">
    <property type="entry name" value="NADHDHGNASE5"/>
</dbReference>
<evidence type="ECO:0000259" key="20">
    <source>
        <dbReference type="Pfam" id="PF06455"/>
    </source>
</evidence>
<keyword evidence="5 17" id="KW-0813">Transport</keyword>
<keyword evidence="6" id="KW-0679">Respiratory chain</keyword>
<feature type="transmembrane region" description="Helical" evidence="17">
    <location>
        <begin position="216"/>
        <end position="234"/>
    </location>
</feature>
<feature type="transmembrane region" description="Helical" evidence="17">
    <location>
        <begin position="246"/>
        <end position="266"/>
    </location>
</feature>
<dbReference type="GO" id="GO:0003954">
    <property type="term" value="F:NADH dehydrogenase activity"/>
    <property type="evidence" value="ECO:0007669"/>
    <property type="project" value="TreeGrafter"/>
</dbReference>
<feature type="transmembrane region" description="Helical" evidence="17">
    <location>
        <begin position="427"/>
        <end position="451"/>
    </location>
</feature>
<evidence type="ECO:0000256" key="10">
    <source>
        <dbReference type="ARBA" id="ARBA00022982"/>
    </source>
</evidence>
<dbReference type="InterPro" id="IPR001516">
    <property type="entry name" value="Proton_antipo_N"/>
</dbReference>
<feature type="transmembrane region" description="Helical" evidence="17">
    <location>
        <begin position="115"/>
        <end position="132"/>
    </location>
</feature>
<dbReference type="PANTHER" id="PTHR42829:SF2">
    <property type="entry name" value="NADH-UBIQUINONE OXIDOREDUCTASE CHAIN 5"/>
    <property type="match status" value="1"/>
</dbReference>
<feature type="transmembrane region" description="Helical" evidence="17">
    <location>
        <begin position="89"/>
        <end position="109"/>
    </location>
</feature>
<evidence type="ECO:0000256" key="11">
    <source>
        <dbReference type="ARBA" id="ARBA00022989"/>
    </source>
</evidence>
<dbReference type="AlphaFoldDB" id="A0A343DSD5"/>
<feature type="transmembrane region" description="Helical" evidence="17">
    <location>
        <begin position="549"/>
        <end position="570"/>
    </location>
</feature>
<feature type="transmembrane region" description="Helical" evidence="17">
    <location>
        <begin position="176"/>
        <end position="195"/>
    </location>
</feature>
<evidence type="ECO:0000256" key="16">
    <source>
        <dbReference type="ARBA" id="ARBA00049551"/>
    </source>
</evidence>
<dbReference type="GeneID" id="37277775"/>
<keyword evidence="9" id="KW-1278">Translocase</keyword>
<evidence type="ECO:0000256" key="6">
    <source>
        <dbReference type="ARBA" id="ARBA00022660"/>
    </source>
</evidence>
<dbReference type="GO" id="GO:0015990">
    <property type="term" value="P:electron transport coupled proton transport"/>
    <property type="evidence" value="ECO:0007669"/>
    <property type="project" value="TreeGrafter"/>
</dbReference>
<evidence type="ECO:0000256" key="15">
    <source>
        <dbReference type="ARBA" id="ARBA00023136"/>
    </source>
</evidence>
<evidence type="ECO:0000256" key="1">
    <source>
        <dbReference type="ARBA" id="ARBA00003257"/>
    </source>
</evidence>
<geneLocation type="mitochondrion" evidence="21"/>
<protein>
    <recommendedName>
        <fullName evidence="4 17">NADH-ubiquinone oxidoreductase chain 5</fullName>
        <ecNumber evidence="3 17">7.1.1.2</ecNumber>
    </recommendedName>
</protein>
<dbReference type="InterPro" id="IPR010934">
    <property type="entry name" value="NADH_DH_su5_C"/>
</dbReference>
<keyword evidence="14 17" id="KW-0496">Mitochondrion</keyword>
<reference evidence="21" key="2">
    <citation type="journal article" date="2018" name="Syst. Parasitol.">
        <title>The first complete mitochondrial genome of a parasitic isopod supports Epicaridea Latreille, 1825 as a suborder and reveals the less conservative genome of isopods.</title>
        <authorList>
            <person name="Yu J."/>
            <person name="An J."/>
            <person name="Li Y."/>
            <person name="Boyko C.B."/>
        </authorList>
    </citation>
    <scope>NUCLEOTIDE SEQUENCE</scope>
</reference>
<dbReference type="CTD" id="4540"/>
<evidence type="ECO:0000256" key="13">
    <source>
        <dbReference type="ARBA" id="ARBA00023075"/>
    </source>
</evidence>
<feature type="transmembrane region" description="Helical" evidence="17">
    <location>
        <begin position="340"/>
        <end position="358"/>
    </location>
</feature>